<dbReference type="InterPro" id="IPR002912">
    <property type="entry name" value="ACT_dom"/>
</dbReference>
<dbReference type="AlphaFoldDB" id="A0A2N9JM64"/>
<keyword evidence="3" id="KW-1185">Reference proteome</keyword>
<evidence type="ECO:0000259" key="1">
    <source>
        <dbReference type="PROSITE" id="PS51671"/>
    </source>
</evidence>
<dbReference type="InterPro" id="IPR016867">
    <property type="entry name" value="GcvR"/>
</dbReference>
<dbReference type="EMBL" id="LT985188">
    <property type="protein sequence ID" value="SPD88672.1"/>
    <property type="molecule type" value="Genomic_DNA"/>
</dbReference>
<name>A0A2N9JM64_9ACTN</name>
<accession>A0A2N9JM64</accession>
<sequence>MARRGGVVHYDPGMATLVLTVIGDDRAGLVNALADAVSAHGGNWERSQLAELAGKFAGIVLVSVPDERADELSAALQPLAGLLEVSVHPGASTDAAPADTQVQVDLIGNDHPGIVRDVSGVLARHGVSIDRLITETREAPMAGGLLFEAHLTAGVPVGQDLGALQADLERLATELVVDITVAAG</sequence>
<evidence type="ECO:0000313" key="3">
    <source>
        <dbReference type="Proteomes" id="UP000238164"/>
    </source>
</evidence>
<dbReference type="Pfam" id="PF01842">
    <property type="entry name" value="ACT"/>
    <property type="match status" value="1"/>
</dbReference>
<feature type="domain" description="ACT" evidence="1">
    <location>
        <begin position="103"/>
        <end position="184"/>
    </location>
</feature>
<dbReference type="InterPro" id="IPR050990">
    <property type="entry name" value="UPF0237/GcvR_regulator"/>
</dbReference>
<dbReference type="PANTHER" id="PTHR34875">
    <property type="entry name" value="UPF0237 PROTEIN MJ1558"/>
    <property type="match status" value="1"/>
</dbReference>
<proteinExistence type="predicted"/>
<dbReference type="Proteomes" id="UP000238164">
    <property type="component" value="Chromosome 1"/>
</dbReference>
<dbReference type="PROSITE" id="PS51671">
    <property type="entry name" value="ACT"/>
    <property type="match status" value="1"/>
</dbReference>
<dbReference type="PANTHER" id="PTHR34875:SF6">
    <property type="entry name" value="UPF0237 PROTEIN MJ1558"/>
    <property type="match status" value="1"/>
</dbReference>
<dbReference type="GO" id="GO:0006355">
    <property type="term" value="P:regulation of DNA-templated transcription"/>
    <property type="evidence" value="ECO:0007669"/>
    <property type="project" value="InterPro"/>
</dbReference>
<dbReference type="KEGG" id="mgg:MPLG2_3642"/>
<dbReference type="CDD" id="cd04869">
    <property type="entry name" value="ACT_GcvR_2"/>
    <property type="match status" value="1"/>
</dbReference>
<dbReference type="Pfam" id="PF13740">
    <property type="entry name" value="ACT_6"/>
    <property type="match status" value="1"/>
</dbReference>
<dbReference type="InterPro" id="IPR045865">
    <property type="entry name" value="ACT-like_dom_sf"/>
</dbReference>
<dbReference type="PIRSF" id="PIRSF028103">
    <property type="entry name" value="GcvR"/>
    <property type="match status" value="1"/>
</dbReference>
<reference evidence="2 3" key="1">
    <citation type="submission" date="2018-02" db="EMBL/GenBank/DDBJ databases">
        <authorList>
            <person name="Cohen D.B."/>
            <person name="Kent A.D."/>
        </authorList>
    </citation>
    <scope>NUCLEOTIDE SEQUENCE [LARGE SCALE GENOMIC DNA]</scope>
    <source>
        <strain evidence="2">1</strain>
    </source>
</reference>
<dbReference type="SUPFAM" id="SSF55021">
    <property type="entry name" value="ACT-like"/>
    <property type="match status" value="2"/>
</dbReference>
<evidence type="ECO:0000313" key="2">
    <source>
        <dbReference type="EMBL" id="SPD88672.1"/>
    </source>
</evidence>
<gene>
    <name evidence="2" type="ORF">MPLG2_3642</name>
</gene>
<dbReference type="Gene3D" id="3.30.70.260">
    <property type="match status" value="2"/>
</dbReference>
<organism evidence="2 3">
    <name type="scientific">Micropruina glycogenica</name>
    <dbReference type="NCBI Taxonomy" id="75385"/>
    <lineage>
        <taxon>Bacteria</taxon>
        <taxon>Bacillati</taxon>
        <taxon>Actinomycetota</taxon>
        <taxon>Actinomycetes</taxon>
        <taxon>Propionibacteriales</taxon>
        <taxon>Nocardioidaceae</taxon>
        <taxon>Micropruina</taxon>
    </lineage>
</organism>
<protein>
    <submittedName>
        <fullName evidence="2">Amino acid-binding ACT protein</fullName>
    </submittedName>
</protein>